<dbReference type="InterPro" id="IPR025291">
    <property type="entry name" value="DUF4153"/>
</dbReference>
<dbReference type="Pfam" id="PF13687">
    <property type="entry name" value="DUF4153"/>
    <property type="match status" value="1"/>
</dbReference>
<feature type="transmembrane region" description="Helical" evidence="1">
    <location>
        <begin position="50"/>
        <end position="71"/>
    </location>
</feature>
<protein>
    <recommendedName>
        <fullName evidence="4">DUF4153 domain-containing protein</fullName>
    </recommendedName>
</protein>
<keyword evidence="3" id="KW-1185">Reference proteome</keyword>
<feature type="transmembrane region" description="Helical" evidence="1">
    <location>
        <begin position="320"/>
        <end position="341"/>
    </location>
</feature>
<keyword evidence="1" id="KW-0812">Transmembrane</keyword>
<evidence type="ECO:0000313" key="2">
    <source>
        <dbReference type="EMBL" id="GAA4923248.1"/>
    </source>
</evidence>
<accession>A0ABP9G2K6</accession>
<feature type="transmembrane region" description="Helical" evidence="1">
    <location>
        <begin position="289"/>
        <end position="308"/>
    </location>
</feature>
<feature type="transmembrane region" description="Helical" evidence="1">
    <location>
        <begin position="185"/>
        <end position="209"/>
    </location>
</feature>
<evidence type="ECO:0000313" key="3">
    <source>
        <dbReference type="Proteomes" id="UP001501436"/>
    </source>
</evidence>
<reference evidence="3" key="1">
    <citation type="journal article" date="2019" name="Int. J. Syst. Evol. Microbiol.">
        <title>The Global Catalogue of Microorganisms (GCM) 10K type strain sequencing project: providing services to taxonomists for standard genome sequencing and annotation.</title>
        <authorList>
            <consortium name="The Broad Institute Genomics Platform"/>
            <consortium name="The Broad Institute Genome Sequencing Center for Infectious Disease"/>
            <person name="Wu L."/>
            <person name="Ma J."/>
        </authorList>
    </citation>
    <scope>NUCLEOTIDE SEQUENCE [LARGE SCALE GENOMIC DNA]</scope>
    <source>
        <strain evidence="3">JCM 18283</strain>
    </source>
</reference>
<feature type="transmembrane region" description="Helical" evidence="1">
    <location>
        <begin position="256"/>
        <end position="277"/>
    </location>
</feature>
<evidence type="ECO:0008006" key="4">
    <source>
        <dbReference type="Google" id="ProtNLM"/>
    </source>
</evidence>
<dbReference type="Proteomes" id="UP001501436">
    <property type="component" value="Unassembled WGS sequence"/>
</dbReference>
<dbReference type="EMBL" id="BAABJI010000002">
    <property type="protein sequence ID" value="GAA4923248.1"/>
    <property type="molecule type" value="Genomic_DNA"/>
</dbReference>
<gene>
    <name evidence="2" type="ORF">GCM10023313_29250</name>
</gene>
<keyword evidence="1" id="KW-1133">Transmembrane helix</keyword>
<feature type="transmembrane region" description="Helical" evidence="1">
    <location>
        <begin position="148"/>
        <end position="173"/>
    </location>
</feature>
<name>A0ABP9G2K6_9SPHI</name>
<evidence type="ECO:0000256" key="1">
    <source>
        <dbReference type="SAM" id="Phobius"/>
    </source>
</evidence>
<keyword evidence="1" id="KW-0472">Membrane</keyword>
<feature type="transmembrane region" description="Helical" evidence="1">
    <location>
        <begin position="221"/>
        <end position="241"/>
    </location>
</feature>
<feature type="transmembrane region" description="Helical" evidence="1">
    <location>
        <begin position="20"/>
        <end position="38"/>
    </location>
</feature>
<feature type="transmembrane region" description="Helical" evidence="1">
    <location>
        <begin position="83"/>
        <end position="103"/>
    </location>
</feature>
<sequence length="627" mass="71037">MKFPSLKNLAESAAKTAKRFPFEMLFALTATIATTVNIELNTIAREAESWCLRLIMMGNLGLLLNLSATLFAEANGYNRTKKLLLNVVASGIAIAILLLINPVEREADYTRFFLLSIALHLAVAYAGFTQSGHIQGFWQFNKTLFLRFLTSALYCVVLGLGISAAVGAVNYLFGVNFEFDTYRIIWTWIVFMFGTIFFLSGVPTDFWVLDGDFSYPKGLKVFTQYVLIPLATIYVAILLAYEVKILVEWNLPKGNVGYLIMGYSVFGILSLLLVYPIREHAENKWLKTYARSFYFLMLPLLVLLFVAIGTRVFKYGITEFRYFLVLLACWLLFITIYFLLFKKQNIKLIPITLSVLALLSVYGPQGAFSVSEFSQRRILVNIMERNGSYRDGKFIPVKKISKQDGNRAAAVLEYLVLRHDLASLQPYFKTDLQVAGDSLGKQKSKWNSGFVVDRYELKSNKLAWAKKRLNLNMYSGRYYDGEVLDTDHQAPYSNFVNQDVVLSLAGYDYSLNLDAYDSVGVTTRSAGLNVKQGISKAQFSLWINNEQITLNTMKIIPQLDTIKLKRAAEATEHEYDPISVPASKLTLTGQSKSFEVKLVFKNLNYVYYDNTKVDQVNGTGTYLIKRK</sequence>
<organism evidence="2 3">
    <name type="scientific">Mucilaginibacter defluvii</name>
    <dbReference type="NCBI Taxonomy" id="1196019"/>
    <lineage>
        <taxon>Bacteria</taxon>
        <taxon>Pseudomonadati</taxon>
        <taxon>Bacteroidota</taxon>
        <taxon>Sphingobacteriia</taxon>
        <taxon>Sphingobacteriales</taxon>
        <taxon>Sphingobacteriaceae</taxon>
        <taxon>Mucilaginibacter</taxon>
    </lineage>
</organism>
<dbReference type="RefSeq" id="WP_345331952.1">
    <property type="nucleotide sequence ID" value="NZ_BAABJI010000002.1"/>
</dbReference>
<feature type="transmembrane region" description="Helical" evidence="1">
    <location>
        <begin position="109"/>
        <end position="128"/>
    </location>
</feature>
<proteinExistence type="predicted"/>
<comment type="caution">
    <text evidence="2">The sequence shown here is derived from an EMBL/GenBank/DDBJ whole genome shotgun (WGS) entry which is preliminary data.</text>
</comment>